<dbReference type="SUPFAM" id="SSF88723">
    <property type="entry name" value="PIN domain-like"/>
    <property type="match status" value="1"/>
</dbReference>
<feature type="binding site" evidence="8">
    <location>
        <position position="97"/>
    </location>
    <ligand>
        <name>Mg(2+)</name>
        <dbReference type="ChEBI" id="CHEBI:18420"/>
    </ligand>
</feature>
<evidence type="ECO:0000256" key="7">
    <source>
        <dbReference type="ARBA" id="ARBA00038093"/>
    </source>
</evidence>
<gene>
    <name evidence="8" type="primary">vapC</name>
    <name evidence="10" type="ORF">CUS_4454</name>
</gene>
<dbReference type="InterPro" id="IPR029060">
    <property type="entry name" value="PIN-like_dom_sf"/>
</dbReference>
<evidence type="ECO:0000313" key="11">
    <source>
        <dbReference type="Proteomes" id="UP000004259"/>
    </source>
</evidence>
<comment type="caution">
    <text evidence="10">The sequence shown here is derived from an EMBL/GenBank/DDBJ whole genome shotgun (WGS) entry which is preliminary data.</text>
</comment>
<dbReference type="InterPro" id="IPR002716">
    <property type="entry name" value="PIN_dom"/>
</dbReference>
<dbReference type="Gene3D" id="3.40.50.1010">
    <property type="entry name" value="5'-nuclease"/>
    <property type="match status" value="1"/>
</dbReference>
<keyword evidence="4 8" id="KW-0479">Metal-binding</keyword>
<dbReference type="InterPro" id="IPR022907">
    <property type="entry name" value="VapC_family"/>
</dbReference>
<keyword evidence="3 8" id="KW-0540">Nuclease</keyword>
<feature type="domain" description="PIN" evidence="9">
    <location>
        <begin position="3"/>
        <end position="124"/>
    </location>
</feature>
<keyword evidence="2 8" id="KW-1277">Toxin-antitoxin system</keyword>
<dbReference type="EC" id="3.1.-.-" evidence="8"/>
<dbReference type="InterPro" id="IPR050556">
    <property type="entry name" value="Type_II_TA_system_RNase"/>
</dbReference>
<evidence type="ECO:0000259" key="9">
    <source>
        <dbReference type="Pfam" id="PF01850"/>
    </source>
</evidence>
<evidence type="ECO:0000256" key="8">
    <source>
        <dbReference type="HAMAP-Rule" id="MF_00265"/>
    </source>
</evidence>
<dbReference type="GO" id="GO:0016787">
    <property type="term" value="F:hydrolase activity"/>
    <property type="evidence" value="ECO:0007669"/>
    <property type="project" value="UniProtKB-KW"/>
</dbReference>
<dbReference type="PANTHER" id="PTHR33653:SF1">
    <property type="entry name" value="RIBONUCLEASE VAPC2"/>
    <property type="match status" value="1"/>
</dbReference>
<keyword evidence="5 8" id="KW-0378">Hydrolase</keyword>
<dbReference type="PANTHER" id="PTHR33653">
    <property type="entry name" value="RIBONUCLEASE VAPC2"/>
    <property type="match status" value="1"/>
</dbReference>
<name>E9SBN5_RUMAL</name>
<dbReference type="AlphaFoldDB" id="E9SBN5"/>
<evidence type="ECO:0000256" key="2">
    <source>
        <dbReference type="ARBA" id="ARBA00022649"/>
    </source>
</evidence>
<organism evidence="10 11">
    <name type="scientific">Ruminococcus albus 8</name>
    <dbReference type="NCBI Taxonomy" id="246199"/>
    <lineage>
        <taxon>Bacteria</taxon>
        <taxon>Bacillati</taxon>
        <taxon>Bacillota</taxon>
        <taxon>Clostridia</taxon>
        <taxon>Eubacteriales</taxon>
        <taxon>Oscillospiraceae</taxon>
        <taxon>Ruminococcus</taxon>
    </lineage>
</organism>
<dbReference type="GO" id="GO:0000287">
    <property type="term" value="F:magnesium ion binding"/>
    <property type="evidence" value="ECO:0007669"/>
    <property type="project" value="UniProtKB-UniRule"/>
</dbReference>
<dbReference type="GO" id="GO:0004540">
    <property type="term" value="F:RNA nuclease activity"/>
    <property type="evidence" value="ECO:0007669"/>
    <property type="project" value="InterPro"/>
</dbReference>
<accession>E9SBN5</accession>
<dbReference type="RefSeq" id="WP_002849040.1">
    <property type="nucleotide sequence ID" value="NZ_ADKM02000070.1"/>
</dbReference>
<dbReference type="STRING" id="246199.CUS_4454"/>
<dbReference type="EMBL" id="ADKM02000070">
    <property type="protein sequence ID" value="EGC03307.1"/>
    <property type="molecule type" value="Genomic_DNA"/>
</dbReference>
<evidence type="ECO:0000256" key="5">
    <source>
        <dbReference type="ARBA" id="ARBA00022801"/>
    </source>
</evidence>
<dbReference type="CDD" id="cd09881">
    <property type="entry name" value="PIN_VapC4-5_FitB-like"/>
    <property type="match status" value="1"/>
</dbReference>
<evidence type="ECO:0000256" key="1">
    <source>
        <dbReference type="ARBA" id="ARBA00001946"/>
    </source>
</evidence>
<dbReference type="Pfam" id="PF01850">
    <property type="entry name" value="PIN"/>
    <property type="match status" value="1"/>
</dbReference>
<protein>
    <recommendedName>
        <fullName evidence="8">Ribonuclease VapC</fullName>
        <shortName evidence="8">RNase VapC</shortName>
        <ecNumber evidence="8">3.1.-.-</ecNumber>
    </recommendedName>
    <alternativeName>
        <fullName evidence="8">Toxin VapC</fullName>
    </alternativeName>
</protein>
<evidence type="ECO:0000256" key="6">
    <source>
        <dbReference type="ARBA" id="ARBA00022842"/>
    </source>
</evidence>
<reference evidence="10 11" key="1">
    <citation type="submission" date="2011-02" db="EMBL/GenBank/DDBJ databases">
        <authorList>
            <person name="Nelson K.E."/>
            <person name="Sutton G."/>
            <person name="Torralba M."/>
            <person name="Durkin S."/>
            <person name="Harkins D."/>
            <person name="Montgomery R."/>
            <person name="Ziemer C."/>
            <person name="Klaassens E."/>
            <person name="Ocuiv P."/>
            <person name="Morrison M."/>
        </authorList>
    </citation>
    <scope>NUCLEOTIDE SEQUENCE [LARGE SCALE GENOMIC DNA]</scope>
    <source>
        <strain evidence="10 11">8</strain>
    </source>
</reference>
<keyword evidence="11" id="KW-1185">Reference proteome</keyword>
<evidence type="ECO:0000313" key="10">
    <source>
        <dbReference type="EMBL" id="EGC03307.1"/>
    </source>
</evidence>
<dbReference type="Proteomes" id="UP000004259">
    <property type="component" value="Unassembled WGS sequence"/>
</dbReference>
<keyword evidence="8" id="KW-0800">Toxin</keyword>
<dbReference type="GO" id="GO:0090729">
    <property type="term" value="F:toxin activity"/>
    <property type="evidence" value="ECO:0007669"/>
    <property type="project" value="UniProtKB-KW"/>
</dbReference>
<proteinExistence type="inferred from homology"/>
<sequence>MRYMLDTNMCIYAQKNNTNVINAIKEHWQEGLCISSITLAELEYGVQASVNVNKNTIALAKFLTIVDVLPFDDGAAIEYGKICADLRKKGTPIGTMDMLISAHAKSEGLIVVTNNTREFKRVEGLGLDNWYVQNS</sequence>
<keyword evidence="6 8" id="KW-0460">Magnesium</keyword>
<dbReference type="eggNOG" id="COG1487">
    <property type="taxonomic scope" value="Bacteria"/>
</dbReference>
<comment type="cofactor">
    <cofactor evidence="1 8">
        <name>Mg(2+)</name>
        <dbReference type="ChEBI" id="CHEBI:18420"/>
    </cofactor>
</comment>
<dbReference type="HAMAP" id="MF_00265">
    <property type="entry name" value="VapC_Nob1"/>
    <property type="match status" value="1"/>
</dbReference>
<feature type="binding site" evidence="8">
    <location>
        <position position="6"/>
    </location>
    <ligand>
        <name>Mg(2+)</name>
        <dbReference type="ChEBI" id="CHEBI:18420"/>
    </ligand>
</feature>
<comment type="function">
    <text evidence="8">Toxic component of a toxin-antitoxin (TA) system. An RNase.</text>
</comment>
<evidence type="ECO:0000256" key="3">
    <source>
        <dbReference type="ARBA" id="ARBA00022722"/>
    </source>
</evidence>
<evidence type="ECO:0000256" key="4">
    <source>
        <dbReference type="ARBA" id="ARBA00022723"/>
    </source>
</evidence>
<dbReference type="OrthoDB" id="9796690at2"/>
<comment type="similarity">
    <text evidence="7 8">Belongs to the PINc/VapC protein family.</text>
</comment>